<evidence type="ECO:0000313" key="3">
    <source>
        <dbReference type="Proteomes" id="UP000822688"/>
    </source>
</evidence>
<keyword evidence="3" id="KW-1185">Reference proteome</keyword>
<dbReference type="AlphaFoldDB" id="A0A8T0IPV7"/>
<name>A0A8T0IPV7_CERPU</name>
<accession>A0A8T0IPV7</accession>
<dbReference type="EMBL" id="CM026422">
    <property type="protein sequence ID" value="KAG0585780.1"/>
    <property type="molecule type" value="Genomic_DNA"/>
</dbReference>
<evidence type="ECO:0000313" key="2">
    <source>
        <dbReference type="EMBL" id="KAG0585780.1"/>
    </source>
</evidence>
<comment type="caution">
    <text evidence="2">The sequence shown here is derived from an EMBL/GenBank/DDBJ whole genome shotgun (WGS) entry which is preliminary data.</text>
</comment>
<gene>
    <name evidence="2" type="ORF">KC19_2G038400</name>
</gene>
<feature type="compositionally biased region" description="Pro residues" evidence="1">
    <location>
        <begin position="77"/>
        <end position="94"/>
    </location>
</feature>
<reference evidence="2" key="1">
    <citation type="submission" date="2020-06" db="EMBL/GenBank/DDBJ databases">
        <title>WGS assembly of Ceratodon purpureus strain R40.</title>
        <authorList>
            <person name="Carey S.B."/>
            <person name="Jenkins J."/>
            <person name="Shu S."/>
            <person name="Lovell J.T."/>
            <person name="Sreedasyam A."/>
            <person name="Maumus F."/>
            <person name="Tiley G.P."/>
            <person name="Fernandez-Pozo N."/>
            <person name="Barry K."/>
            <person name="Chen C."/>
            <person name="Wang M."/>
            <person name="Lipzen A."/>
            <person name="Daum C."/>
            <person name="Saski C.A."/>
            <person name="Payton A.C."/>
            <person name="Mcbreen J.C."/>
            <person name="Conrad R.E."/>
            <person name="Kollar L.M."/>
            <person name="Olsson S."/>
            <person name="Huttunen S."/>
            <person name="Landis J.B."/>
            <person name="Wickett N.J."/>
            <person name="Johnson M.G."/>
            <person name="Rensing S.A."/>
            <person name="Grimwood J."/>
            <person name="Schmutz J."/>
            <person name="Mcdaniel S.F."/>
        </authorList>
    </citation>
    <scope>NUCLEOTIDE SEQUENCE</scope>
    <source>
        <strain evidence="2">R40</strain>
    </source>
</reference>
<protein>
    <submittedName>
        <fullName evidence="2">Uncharacterized protein</fullName>
    </submittedName>
</protein>
<evidence type="ECO:0000256" key="1">
    <source>
        <dbReference type="SAM" id="MobiDB-lite"/>
    </source>
</evidence>
<proteinExistence type="predicted"/>
<feature type="region of interest" description="Disordered" evidence="1">
    <location>
        <begin position="46"/>
        <end position="94"/>
    </location>
</feature>
<dbReference type="Proteomes" id="UP000822688">
    <property type="component" value="Chromosome 2"/>
</dbReference>
<organism evidence="2 3">
    <name type="scientific">Ceratodon purpureus</name>
    <name type="common">Fire moss</name>
    <name type="synonym">Dicranum purpureum</name>
    <dbReference type="NCBI Taxonomy" id="3225"/>
    <lineage>
        <taxon>Eukaryota</taxon>
        <taxon>Viridiplantae</taxon>
        <taxon>Streptophyta</taxon>
        <taxon>Embryophyta</taxon>
        <taxon>Bryophyta</taxon>
        <taxon>Bryophytina</taxon>
        <taxon>Bryopsida</taxon>
        <taxon>Dicranidae</taxon>
        <taxon>Pseudoditrichales</taxon>
        <taxon>Ditrichaceae</taxon>
        <taxon>Ceratodon</taxon>
    </lineage>
</organism>
<sequence>MSSHILSRYSKPPKSLTSGNLYFSNDKHFNMLDSLSLRLQQKARRSLLQERAAPTGFPPPAANDHAIVSEGPYKFCSPPPPPPPTFLRPPPLPP</sequence>